<dbReference type="EMBL" id="KV442036">
    <property type="protein sequence ID" value="OAQ30260.1"/>
    <property type="molecule type" value="Genomic_DNA"/>
</dbReference>
<reference evidence="2 3" key="1">
    <citation type="submission" date="2016-05" db="EMBL/GenBank/DDBJ databases">
        <title>Genome sequencing reveals origins of a unique bacterial endosymbiosis in the earliest lineages of terrestrial Fungi.</title>
        <authorList>
            <consortium name="DOE Joint Genome Institute"/>
            <person name="Uehling J."/>
            <person name="Gryganskyi A."/>
            <person name="Hameed K."/>
            <person name="Tschaplinski T."/>
            <person name="Misztal P."/>
            <person name="Wu S."/>
            <person name="Desiro A."/>
            <person name="Vande Pol N."/>
            <person name="Du Z.-Y."/>
            <person name="Zienkiewicz A."/>
            <person name="Zienkiewicz K."/>
            <person name="Morin E."/>
            <person name="Tisserant E."/>
            <person name="Splivallo R."/>
            <person name="Hainaut M."/>
            <person name="Henrissat B."/>
            <person name="Ohm R."/>
            <person name="Kuo A."/>
            <person name="Yan J."/>
            <person name="Lipzen A."/>
            <person name="Nolan M."/>
            <person name="Labutti K."/>
            <person name="Barry K."/>
            <person name="Goldstein A."/>
            <person name="Labbe J."/>
            <person name="Schadt C."/>
            <person name="Tuskan G."/>
            <person name="Grigoriev I."/>
            <person name="Martin F."/>
            <person name="Vilgalys R."/>
            <person name="Bonito G."/>
        </authorList>
    </citation>
    <scope>NUCLEOTIDE SEQUENCE [LARGE SCALE GENOMIC DNA]</scope>
    <source>
        <strain evidence="2 3">AG-77</strain>
    </source>
</reference>
<evidence type="ECO:0000313" key="3">
    <source>
        <dbReference type="Proteomes" id="UP000078512"/>
    </source>
</evidence>
<feature type="compositionally biased region" description="Acidic residues" evidence="1">
    <location>
        <begin position="57"/>
        <end position="82"/>
    </location>
</feature>
<sequence>MLEGNPVAETQGYREAIFEVLPQLISLDSLDRDGTKLDVDEDALPSGDEGAHYPGDNVDDEEDYENDEVDAELEEEDDEVDEDGRRRSSSGHYQGRPAGDAGDESEDIGSQDEEDEEEEYEDEGRRGHESDEEEVSKRGLL</sequence>
<dbReference type="Proteomes" id="UP000078512">
    <property type="component" value="Unassembled WGS sequence"/>
</dbReference>
<dbReference type="OrthoDB" id="433501at2759"/>
<organism evidence="2 3">
    <name type="scientific">Linnemannia elongata AG-77</name>
    <dbReference type="NCBI Taxonomy" id="1314771"/>
    <lineage>
        <taxon>Eukaryota</taxon>
        <taxon>Fungi</taxon>
        <taxon>Fungi incertae sedis</taxon>
        <taxon>Mucoromycota</taxon>
        <taxon>Mortierellomycotina</taxon>
        <taxon>Mortierellomycetes</taxon>
        <taxon>Mortierellales</taxon>
        <taxon>Mortierellaceae</taxon>
        <taxon>Linnemannia</taxon>
    </lineage>
</organism>
<proteinExistence type="predicted"/>
<accession>A0A197JYF8</accession>
<feature type="compositionally biased region" description="Acidic residues" evidence="1">
    <location>
        <begin position="101"/>
        <end position="122"/>
    </location>
</feature>
<evidence type="ECO:0000256" key="1">
    <source>
        <dbReference type="SAM" id="MobiDB-lite"/>
    </source>
</evidence>
<keyword evidence="3" id="KW-1185">Reference proteome</keyword>
<evidence type="ECO:0008006" key="4">
    <source>
        <dbReference type="Google" id="ProtNLM"/>
    </source>
</evidence>
<protein>
    <recommendedName>
        <fullName evidence="4">U2A'/phosphoprotein 32 family A C-terminal domain-containing protein</fullName>
    </recommendedName>
</protein>
<feature type="compositionally biased region" description="Basic and acidic residues" evidence="1">
    <location>
        <begin position="29"/>
        <end position="38"/>
    </location>
</feature>
<feature type="region of interest" description="Disordered" evidence="1">
    <location>
        <begin position="27"/>
        <end position="141"/>
    </location>
</feature>
<gene>
    <name evidence="2" type="ORF">K457DRAFT_1306218</name>
</gene>
<dbReference type="AlphaFoldDB" id="A0A197JYF8"/>
<evidence type="ECO:0000313" key="2">
    <source>
        <dbReference type="EMBL" id="OAQ30260.1"/>
    </source>
</evidence>
<name>A0A197JYF8_9FUNG</name>